<dbReference type="EMBL" id="KY382358">
    <property type="protein sequence ID" value="ASF89961.1"/>
    <property type="molecule type" value="Genomic_DNA"/>
</dbReference>
<dbReference type="Proteomes" id="UP000202998">
    <property type="component" value="Segment"/>
</dbReference>
<organism evidence="1 2">
    <name type="scientific">Seal parapoxvirus</name>
    <dbReference type="NCBI Taxonomy" id="187984"/>
    <lineage>
        <taxon>Viruses</taxon>
        <taxon>Varidnaviria</taxon>
        <taxon>Bamfordvirae</taxon>
        <taxon>Nucleocytoviricota</taxon>
        <taxon>Pokkesviricetes</taxon>
        <taxon>Chitovirales</taxon>
        <taxon>Poxviridae</taxon>
        <taxon>Chordopoxvirinae</taxon>
        <taxon>Parapoxvirus</taxon>
        <taxon>Parapoxvirus sealpox</taxon>
        <taxon>Grey sealpox virus</taxon>
    </lineage>
</organism>
<name>A0A1Z4CGD3_9POXV</name>
<evidence type="ECO:0000313" key="2">
    <source>
        <dbReference type="Proteomes" id="UP000202998"/>
    </source>
</evidence>
<sequence length="534" mass="59202">MMDEELTLLLCHAMEVELSITQTTKLRRRLTKLRLNSYVVIMSLKEAMARKSWMPPGRILGTDVSEDIRMLEYMVSEVDSARENVEPYFYAIQWSHNSDVFDECLHDVMDSRFGDAVPRLALGVVESRYPHLMMDRCYTCLQALFSEDASVRFANSLVRYSATLAGALVDRSREPGGSYDELVDMVRHRNISKLRLWPRVVDAAVADVVEMDLDGLKAYCRTCLMTSRFTAGGLLEIIKDHMAPIIVECIETSIAENNMERALNMYVNFNSSIRASSLYESVAARMSAKTLYAAVVAAPSSNIAALVSYISRLPRDELNAFVRVAAARIVKSVYTETALDKHLSLKLAMELYPQMISPLLSDLVRKHMAGALRLPMLPLSMEHDSGVRNAEMVLVPVNVYTAPTTVPSSALTPPPSLKALVDSAMERANTVYEVTPLAAFGRAEITIATSHGELEVVCSTAHLVCIAMMDEAGKVGVSVEDVTAHLGGNSRLAEMSLMRLSREKIAKKRTVDSAKRFVLNTRRGVSDSPLSVFD</sequence>
<protein>
    <submittedName>
        <fullName evidence="1">Uncharacterized protein</fullName>
    </submittedName>
</protein>
<proteinExistence type="predicted"/>
<keyword evidence="2" id="KW-1185">Reference proteome</keyword>
<dbReference type="OrthoDB" id="4753at10239"/>
<reference evidence="1 2" key="1">
    <citation type="journal article" date="2017" name="Sci. Rep.">
        <title>Recovery of the first full-length genome sequence of a parapoxvirus directly from a clinical sample.</title>
        <authorList>
            <person name="Gunther T."/>
            <person name="Haas L."/>
            <person name="Alawi M."/>
            <person name="Wohlsein P."/>
            <person name="Marks J."/>
            <person name="Grundhoff A."/>
            <person name="Becher P."/>
            <person name="Fischer N."/>
        </authorList>
    </citation>
    <scope>NUCLEOTIDE SEQUENCE [LARGE SCALE GENOMIC DNA]</scope>
    <source>
        <strain evidence="1">AFK76s1</strain>
    </source>
</reference>
<gene>
    <name evidence="1" type="ORF">SePPVgORF008</name>
</gene>
<evidence type="ECO:0000313" key="1">
    <source>
        <dbReference type="EMBL" id="ASF89961.1"/>
    </source>
</evidence>
<accession>A0A1Z4CGD3</accession>